<feature type="transmembrane region" description="Helical" evidence="1">
    <location>
        <begin position="6"/>
        <end position="24"/>
    </location>
</feature>
<organism evidence="2 3">
    <name type="scientific">Nitzschia inconspicua</name>
    <dbReference type="NCBI Taxonomy" id="303405"/>
    <lineage>
        <taxon>Eukaryota</taxon>
        <taxon>Sar</taxon>
        <taxon>Stramenopiles</taxon>
        <taxon>Ochrophyta</taxon>
        <taxon>Bacillariophyta</taxon>
        <taxon>Bacillariophyceae</taxon>
        <taxon>Bacillariophycidae</taxon>
        <taxon>Bacillariales</taxon>
        <taxon>Bacillariaceae</taxon>
        <taxon>Nitzschia</taxon>
    </lineage>
</organism>
<protein>
    <submittedName>
        <fullName evidence="2">Uncharacterized protein</fullName>
    </submittedName>
</protein>
<evidence type="ECO:0000313" key="2">
    <source>
        <dbReference type="EMBL" id="KAG7342095.1"/>
    </source>
</evidence>
<keyword evidence="1" id="KW-0472">Membrane</keyword>
<keyword evidence="1" id="KW-1133">Transmembrane helix</keyword>
<evidence type="ECO:0000256" key="1">
    <source>
        <dbReference type="SAM" id="Phobius"/>
    </source>
</evidence>
<dbReference type="AlphaFoldDB" id="A0A9K3KEC6"/>
<dbReference type="EMBL" id="JAGRRH010000025">
    <property type="protein sequence ID" value="KAG7342095.1"/>
    <property type="molecule type" value="Genomic_DNA"/>
</dbReference>
<sequence length="282" mass="31214">MQIRDVWRFLIVGFFLGLVPLLVVPKLLMKECEGGDRCFTQSYVTKTSVVSAGNGVQTISSHDQDSTRKALVNILKSQNPGLVSVRVLRIDGADLNDNLYHTIETWKDVNSLTGSSISVSNVMGVRNVKAIDAFTEVQAATCQDKEIGVVKVKTDFECPPLWNVLDGGNYCGWIPGCKYMKELDGLLLLYMKDGSVVNAIGDKNKAKTFNVEVLSQTQLSGFKGSLTLWEDIATGMCDVNYSFQIILGYGSGKISSFFYDSFIEQFIPELHEKAMRYESARG</sequence>
<evidence type="ECO:0000313" key="3">
    <source>
        <dbReference type="Proteomes" id="UP000693970"/>
    </source>
</evidence>
<proteinExistence type="predicted"/>
<accession>A0A9K3KEC6</accession>
<dbReference type="Proteomes" id="UP000693970">
    <property type="component" value="Unassembled WGS sequence"/>
</dbReference>
<comment type="caution">
    <text evidence="2">The sequence shown here is derived from an EMBL/GenBank/DDBJ whole genome shotgun (WGS) entry which is preliminary data.</text>
</comment>
<reference evidence="2" key="2">
    <citation type="submission" date="2021-04" db="EMBL/GenBank/DDBJ databases">
        <authorList>
            <person name="Podell S."/>
        </authorList>
    </citation>
    <scope>NUCLEOTIDE SEQUENCE</scope>
    <source>
        <strain evidence="2">Hildebrandi</strain>
    </source>
</reference>
<gene>
    <name evidence="2" type="ORF">IV203_007187</name>
</gene>
<keyword evidence="3" id="KW-1185">Reference proteome</keyword>
<keyword evidence="1" id="KW-0812">Transmembrane</keyword>
<reference evidence="2" key="1">
    <citation type="journal article" date="2021" name="Sci. Rep.">
        <title>Diploid genomic architecture of Nitzschia inconspicua, an elite biomass production diatom.</title>
        <authorList>
            <person name="Oliver A."/>
            <person name="Podell S."/>
            <person name="Pinowska A."/>
            <person name="Traller J.C."/>
            <person name="Smith S.R."/>
            <person name="McClure R."/>
            <person name="Beliaev A."/>
            <person name="Bohutskyi P."/>
            <person name="Hill E.A."/>
            <person name="Rabines A."/>
            <person name="Zheng H."/>
            <person name="Allen L.Z."/>
            <person name="Kuo A."/>
            <person name="Grigoriev I.V."/>
            <person name="Allen A.E."/>
            <person name="Hazlebeck D."/>
            <person name="Allen E.E."/>
        </authorList>
    </citation>
    <scope>NUCLEOTIDE SEQUENCE</scope>
    <source>
        <strain evidence="2">Hildebrandi</strain>
    </source>
</reference>
<name>A0A9K3KEC6_9STRA</name>